<evidence type="ECO:0000256" key="1">
    <source>
        <dbReference type="SAM" id="MobiDB-lite"/>
    </source>
</evidence>
<dbReference type="EMBL" id="FQYL01000010">
    <property type="protein sequence ID" value="SHJ07929.1"/>
    <property type="molecule type" value="Genomic_DNA"/>
</dbReference>
<accession>A0ABY1IF03</accession>
<feature type="compositionally biased region" description="Low complexity" evidence="1">
    <location>
        <begin position="43"/>
        <end position="55"/>
    </location>
</feature>
<evidence type="ECO:0000313" key="3">
    <source>
        <dbReference type="Proteomes" id="UP000184390"/>
    </source>
</evidence>
<protein>
    <submittedName>
        <fullName evidence="2">Uncharacterized protein</fullName>
    </submittedName>
</protein>
<gene>
    <name evidence="2" type="ORF">SAMN05216246_11059</name>
</gene>
<organism evidence="2 3">
    <name type="scientific">Actinomyces denticolens</name>
    <dbReference type="NCBI Taxonomy" id="52767"/>
    <lineage>
        <taxon>Bacteria</taxon>
        <taxon>Bacillati</taxon>
        <taxon>Actinomycetota</taxon>
        <taxon>Actinomycetes</taxon>
        <taxon>Actinomycetales</taxon>
        <taxon>Actinomycetaceae</taxon>
        <taxon>Actinomyces</taxon>
    </lineage>
</organism>
<comment type="caution">
    <text evidence="2">The sequence shown here is derived from an EMBL/GenBank/DDBJ whole genome shotgun (WGS) entry which is preliminary data.</text>
</comment>
<reference evidence="2 3" key="1">
    <citation type="submission" date="2016-11" db="EMBL/GenBank/DDBJ databases">
        <authorList>
            <person name="Varghese N."/>
            <person name="Submissions S."/>
        </authorList>
    </citation>
    <scope>NUCLEOTIDE SEQUENCE [LARGE SCALE GENOMIC DNA]</scope>
    <source>
        <strain evidence="2 3">PA</strain>
    </source>
</reference>
<evidence type="ECO:0000313" key="2">
    <source>
        <dbReference type="EMBL" id="SHJ07929.1"/>
    </source>
</evidence>
<dbReference type="Proteomes" id="UP000184390">
    <property type="component" value="Unassembled WGS sequence"/>
</dbReference>
<feature type="region of interest" description="Disordered" evidence="1">
    <location>
        <begin position="28"/>
        <end position="85"/>
    </location>
</feature>
<name>A0ABY1IF03_9ACTO</name>
<proteinExistence type="predicted"/>
<sequence>MGAEERWDDPANRIGFVADEAAFAEVGGSATSRRGALRPGSCRPSPYSPRAPRSSELTQPGRCSRARNQRDRAGQKLIWGASPPG</sequence>
<keyword evidence="3" id="KW-1185">Reference proteome</keyword>